<feature type="region of interest" description="Disordered" evidence="1">
    <location>
        <begin position="1"/>
        <end position="31"/>
    </location>
</feature>
<dbReference type="InterPro" id="IPR010774">
    <property type="entry name" value="YbcO"/>
</dbReference>
<accession>A0ABW7LHA0</accession>
<dbReference type="Gene3D" id="3.30.50.20">
    <property type="entry name" value="prophage-derive protein ybcO"/>
    <property type="match status" value="1"/>
</dbReference>
<organism evidence="2 3">
    <name type="scientific">Paracoccus broussonetiae subsp. drimophilus</name>
    <dbReference type="NCBI Taxonomy" id="3373869"/>
    <lineage>
        <taxon>Bacteria</taxon>
        <taxon>Pseudomonadati</taxon>
        <taxon>Pseudomonadota</taxon>
        <taxon>Alphaproteobacteria</taxon>
        <taxon>Rhodobacterales</taxon>
        <taxon>Paracoccaceae</taxon>
        <taxon>Paracoccus</taxon>
        <taxon>Paracoccus broussonetiae</taxon>
    </lineage>
</organism>
<sequence>MNARFGDLAGRGPLGIKSEAPQKRTRRTNPDQCDAIRKSARGEECTLRSSVCNHDPETTVFCHIRLPGDGMGRKPPDYFGFYGCSACHAAQEARDFTSGAFGFEDIIIALRRTQERLRAKGLLNFGG</sequence>
<dbReference type="Proteomes" id="UP001609376">
    <property type="component" value="Unassembled WGS sequence"/>
</dbReference>
<comment type="caution">
    <text evidence="2">The sequence shown here is derived from an EMBL/GenBank/DDBJ whole genome shotgun (WGS) entry which is preliminary data.</text>
</comment>
<dbReference type="EMBL" id="JBIMPR010000003">
    <property type="protein sequence ID" value="MFH5773551.1"/>
    <property type="molecule type" value="Genomic_DNA"/>
</dbReference>
<name>A0ABW7LHA0_9RHOB</name>
<protein>
    <submittedName>
        <fullName evidence="2">Nuclease domain-containing protein</fullName>
    </submittedName>
</protein>
<keyword evidence="3" id="KW-1185">Reference proteome</keyword>
<proteinExistence type="predicted"/>
<gene>
    <name evidence="2" type="ORF">ACHFJ0_04810</name>
</gene>
<reference evidence="2 3" key="1">
    <citation type="submission" date="2024-10" db="EMBL/GenBank/DDBJ databases">
        <title>Paracoccus drimophilus sp. nov., a novel bacterium from corn roots in Hunan.</title>
        <authorList>
            <person name="Li X."/>
        </authorList>
    </citation>
    <scope>NUCLEOTIDE SEQUENCE [LARGE SCALE GENOMIC DNA]</scope>
    <source>
        <strain evidence="2 3">NGMCC 1.201697</strain>
    </source>
</reference>
<evidence type="ECO:0000313" key="2">
    <source>
        <dbReference type="EMBL" id="MFH5773551.1"/>
    </source>
</evidence>
<dbReference type="Pfam" id="PF07102">
    <property type="entry name" value="YbcO"/>
    <property type="match status" value="1"/>
</dbReference>
<dbReference type="RefSeq" id="WP_395132405.1">
    <property type="nucleotide sequence ID" value="NZ_JBIMPR010000003.1"/>
</dbReference>
<evidence type="ECO:0000256" key="1">
    <source>
        <dbReference type="SAM" id="MobiDB-lite"/>
    </source>
</evidence>
<evidence type="ECO:0000313" key="3">
    <source>
        <dbReference type="Proteomes" id="UP001609376"/>
    </source>
</evidence>